<reference evidence="1 2" key="1">
    <citation type="submission" date="2009-02" db="EMBL/GenBank/DDBJ databases">
        <authorList>
            <person name="Fulton L."/>
            <person name="Clifton S."/>
            <person name="Fulton B."/>
            <person name="Xu J."/>
            <person name="Minx P."/>
            <person name="Pepin K.H."/>
            <person name="Johnson M."/>
            <person name="Bhonagiri V."/>
            <person name="Nash W.E."/>
            <person name="Mardis E.R."/>
            <person name="Wilson R.K."/>
        </authorList>
    </citation>
    <scope>NUCLEOTIDE SEQUENCE [LARGE SCALE GENOMIC DNA]</scope>
    <source>
        <strain evidence="1 2">ATCC 27758</strain>
    </source>
</reference>
<accession>C0BDK2</accession>
<dbReference type="EMBL" id="ABVR01000043">
    <property type="protein sequence ID" value="EEG88548.1"/>
    <property type="molecule type" value="Genomic_DNA"/>
</dbReference>
<organism evidence="1 2">
    <name type="scientific">Coprococcus comes ATCC 27758</name>
    <dbReference type="NCBI Taxonomy" id="470146"/>
    <lineage>
        <taxon>Bacteria</taxon>
        <taxon>Bacillati</taxon>
        <taxon>Bacillota</taxon>
        <taxon>Clostridia</taxon>
        <taxon>Lachnospirales</taxon>
        <taxon>Lachnospiraceae</taxon>
        <taxon>Coprococcus</taxon>
    </lineage>
</organism>
<evidence type="ECO:0000313" key="2">
    <source>
        <dbReference type="Proteomes" id="UP000003793"/>
    </source>
</evidence>
<protein>
    <submittedName>
        <fullName evidence="1">Uncharacterized protein</fullName>
    </submittedName>
</protein>
<comment type="caution">
    <text evidence="1">The sequence shown here is derived from an EMBL/GenBank/DDBJ whole genome shotgun (WGS) entry which is preliminary data.</text>
</comment>
<name>C0BDK2_9FIRM</name>
<evidence type="ECO:0000313" key="1">
    <source>
        <dbReference type="EMBL" id="EEG88548.1"/>
    </source>
</evidence>
<dbReference type="Proteomes" id="UP000003793">
    <property type="component" value="Unassembled WGS sequence"/>
</dbReference>
<dbReference type="HOGENOM" id="CLU_2435777_0_0_9"/>
<gene>
    <name evidence="1" type="ORF">COPCOM_03256</name>
</gene>
<proteinExistence type="predicted"/>
<sequence length="90" mass="10654">MLLPEEFDAVLTYAQKRRTDLQGAMYRGKAEALPYEMGTQNGCTYCPYRDICGFDEQIEGYEYRKLEKLPKEIVMEKIMAKLEEEKQTWE</sequence>
<dbReference type="AlphaFoldDB" id="C0BDK2"/>
<reference evidence="1 2" key="2">
    <citation type="submission" date="2009-03" db="EMBL/GenBank/DDBJ databases">
        <title>Draft genome sequence of Coprococcus comes (ATCC 27758).</title>
        <authorList>
            <person name="Sudarsanam P."/>
            <person name="Ley R."/>
            <person name="Guruge J."/>
            <person name="Turnbaugh P.J."/>
            <person name="Mahowald M."/>
            <person name="Liep D."/>
            <person name="Gordon J."/>
        </authorList>
    </citation>
    <scope>NUCLEOTIDE SEQUENCE [LARGE SCALE GENOMIC DNA]</scope>
    <source>
        <strain evidence="1 2">ATCC 27758</strain>
    </source>
</reference>